<dbReference type="EMBL" id="AZGF01000006">
    <property type="protein sequence ID" value="KRM12658.1"/>
    <property type="molecule type" value="Genomic_DNA"/>
</dbReference>
<evidence type="ECO:0000256" key="13">
    <source>
        <dbReference type="RuleBase" id="RU004135"/>
    </source>
</evidence>
<dbReference type="GO" id="GO:0051301">
    <property type="term" value="P:cell division"/>
    <property type="evidence" value="ECO:0007669"/>
    <property type="project" value="UniProtKB-KW"/>
</dbReference>
<feature type="binding site" evidence="12">
    <location>
        <position position="193"/>
    </location>
    <ligand>
        <name>UDP-N-acetyl-alpha-D-muramoyl-L-alanyl-D-glutamate</name>
        <dbReference type="ChEBI" id="CHEBI:83900"/>
    </ligand>
</feature>
<feature type="domain" description="Mur ligase central" evidence="16">
    <location>
        <begin position="122"/>
        <end position="328"/>
    </location>
</feature>
<evidence type="ECO:0000259" key="16">
    <source>
        <dbReference type="Pfam" id="PF08245"/>
    </source>
</evidence>
<dbReference type="Pfam" id="PF08245">
    <property type="entry name" value="Mur_ligase_M"/>
    <property type="match status" value="1"/>
</dbReference>
<evidence type="ECO:0000256" key="5">
    <source>
        <dbReference type="ARBA" id="ARBA00022618"/>
    </source>
</evidence>
<feature type="domain" description="Mur ligase N-terminal catalytic" evidence="14">
    <location>
        <begin position="37"/>
        <end position="109"/>
    </location>
</feature>
<keyword evidence="11 12" id="KW-0961">Cell wall biogenesis/degradation</keyword>
<evidence type="ECO:0000256" key="2">
    <source>
        <dbReference type="ARBA" id="ARBA00005898"/>
    </source>
</evidence>
<dbReference type="NCBIfam" id="NF001124">
    <property type="entry name" value="PRK00139.1-2"/>
    <property type="match status" value="1"/>
</dbReference>
<evidence type="ECO:0000256" key="9">
    <source>
        <dbReference type="ARBA" id="ARBA00022984"/>
    </source>
</evidence>
<feature type="modified residue" description="N6-carboxylysine" evidence="12">
    <location>
        <position position="233"/>
    </location>
</feature>
<dbReference type="SUPFAM" id="SSF53244">
    <property type="entry name" value="MurD-like peptide ligases, peptide-binding domain"/>
    <property type="match status" value="1"/>
</dbReference>
<dbReference type="AlphaFoldDB" id="A0A0R1W569"/>
<protein>
    <recommendedName>
        <fullName evidence="12">UDP-N-acetylmuramoyl-L-alanyl-D-glutamate--2,6-diaminopimelate ligase</fullName>
        <ecNumber evidence="12">6.3.2.13</ecNumber>
    </recommendedName>
    <alternativeName>
        <fullName evidence="12">Meso-A2pm-adding enzyme</fullName>
    </alternativeName>
    <alternativeName>
        <fullName evidence="12">Meso-diaminopimelate-adding enzyme</fullName>
    </alternativeName>
    <alternativeName>
        <fullName evidence="12">UDP-MurNAc-L-Ala-D-Glu:meso-diaminopimelate ligase</fullName>
    </alternativeName>
    <alternativeName>
        <fullName evidence="12">UDP-MurNAc-tripeptide synthetase</fullName>
    </alternativeName>
    <alternativeName>
        <fullName evidence="12">UDP-N-acetylmuramyl-tripeptide synthetase</fullName>
    </alternativeName>
</protein>
<keyword evidence="4 12" id="KW-0436">Ligase</keyword>
<keyword evidence="5 12" id="KW-0132">Cell division</keyword>
<dbReference type="Gene3D" id="3.40.1390.10">
    <property type="entry name" value="MurE/MurF, N-terminal domain"/>
    <property type="match status" value="1"/>
</dbReference>
<dbReference type="GO" id="GO:0008360">
    <property type="term" value="P:regulation of cell shape"/>
    <property type="evidence" value="ECO:0007669"/>
    <property type="project" value="UniProtKB-KW"/>
</dbReference>
<comment type="subcellular location">
    <subcellularLocation>
        <location evidence="12 13">Cytoplasm</location>
    </subcellularLocation>
</comment>
<feature type="binding site" evidence="12">
    <location>
        <begin position="124"/>
        <end position="130"/>
    </location>
    <ligand>
        <name>ATP</name>
        <dbReference type="ChEBI" id="CHEBI:30616"/>
    </ligand>
</feature>
<dbReference type="PROSITE" id="PS01011">
    <property type="entry name" value="FOLYLPOLYGLU_SYNT_1"/>
    <property type="match status" value="1"/>
</dbReference>
<dbReference type="NCBIfam" id="NF001126">
    <property type="entry name" value="PRK00139.1-4"/>
    <property type="match status" value="1"/>
</dbReference>
<feature type="binding site" evidence="12">
    <location>
        <position position="474"/>
    </location>
    <ligand>
        <name>meso-2,6-diaminopimelate</name>
        <dbReference type="ChEBI" id="CHEBI:57791"/>
    </ligand>
</feature>
<feature type="domain" description="Mur ligase C-terminal" evidence="15">
    <location>
        <begin position="351"/>
        <end position="476"/>
    </location>
</feature>
<evidence type="ECO:0000259" key="14">
    <source>
        <dbReference type="Pfam" id="PF01225"/>
    </source>
</evidence>
<reference evidence="17 18" key="1">
    <citation type="journal article" date="2015" name="Genome Announc.">
        <title>Expanding the biotechnology potential of lactobacilli through comparative genomics of 213 strains and associated genera.</title>
        <authorList>
            <person name="Sun Z."/>
            <person name="Harris H.M."/>
            <person name="McCann A."/>
            <person name="Guo C."/>
            <person name="Argimon S."/>
            <person name="Zhang W."/>
            <person name="Yang X."/>
            <person name="Jeffery I.B."/>
            <person name="Cooney J.C."/>
            <person name="Kagawa T.F."/>
            <person name="Liu W."/>
            <person name="Song Y."/>
            <person name="Salvetti E."/>
            <person name="Wrobel A."/>
            <person name="Rasinkangas P."/>
            <person name="Parkhill J."/>
            <person name="Rea M.C."/>
            <person name="O'Sullivan O."/>
            <person name="Ritari J."/>
            <person name="Douillard F.P."/>
            <person name="Paul Ross R."/>
            <person name="Yang R."/>
            <person name="Briner A.E."/>
            <person name="Felis G.E."/>
            <person name="de Vos W.M."/>
            <person name="Barrangou R."/>
            <person name="Klaenhammer T.R."/>
            <person name="Caufield P.W."/>
            <person name="Cui Y."/>
            <person name="Zhang H."/>
            <person name="O'Toole P.W."/>
        </authorList>
    </citation>
    <scope>NUCLEOTIDE SEQUENCE [LARGE SCALE GENOMIC DNA]</scope>
    <source>
        <strain evidence="17 18">DSM 5007</strain>
    </source>
</reference>
<keyword evidence="10 12" id="KW-0131">Cell cycle</keyword>
<feature type="binding site" evidence="12">
    <location>
        <position position="44"/>
    </location>
    <ligand>
        <name>UDP-N-acetyl-alpha-D-muramoyl-L-alanyl-D-glutamate</name>
        <dbReference type="ChEBI" id="CHEBI:83900"/>
    </ligand>
</feature>
<comment type="caution">
    <text evidence="17">The sequence shown here is derived from an EMBL/GenBank/DDBJ whole genome shotgun (WGS) entry which is preliminary data.</text>
</comment>
<evidence type="ECO:0000313" key="17">
    <source>
        <dbReference type="EMBL" id="KRM12658.1"/>
    </source>
</evidence>
<comment type="cofactor">
    <cofactor evidence="12">
        <name>Mg(2+)</name>
        <dbReference type="ChEBI" id="CHEBI:18420"/>
    </cofactor>
</comment>
<evidence type="ECO:0000256" key="3">
    <source>
        <dbReference type="ARBA" id="ARBA00022490"/>
    </source>
</evidence>
<evidence type="ECO:0000259" key="15">
    <source>
        <dbReference type="Pfam" id="PF02875"/>
    </source>
</evidence>
<dbReference type="PATRIC" id="fig|1423807.3.peg.2231"/>
<feature type="binding site" evidence="12">
    <location>
        <position position="199"/>
    </location>
    <ligand>
        <name>UDP-N-acetyl-alpha-D-muramoyl-L-alanyl-D-glutamate</name>
        <dbReference type="ChEBI" id="CHEBI:83900"/>
    </ligand>
</feature>
<dbReference type="InterPro" id="IPR005761">
    <property type="entry name" value="UDP-N-AcMur-Glu-dNH2Pim_ligase"/>
</dbReference>
<comment type="caution">
    <text evidence="12">Lacks conserved residue(s) required for the propagation of feature annotation.</text>
</comment>
<dbReference type="GO" id="GO:0004326">
    <property type="term" value="F:tetrahydrofolylpolyglutamate synthase activity"/>
    <property type="evidence" value="ECO:0007669"/>
    <property type="project" value="InterPro"/>
</dbReference>
<evidence type="ECO:0000256" key="8">
    <source>
        <dbReference type="ARBA" id="ARBA00022960"/>
    </source>
</evidence>
<dbReference type="UniPathway" id="UPA00219"/>
<dbReference type="InterPro" id="IPR000713">
    <property type="entry name" value="Mur_ligase_N"/>
</dbReference>
<dbReference type="InterPro" id="IPR013221">
    <property type="entry name" value="Mur_ligase_cen"/>
</dbReference>
<evidence type="ECO:0000256" key="6">
    <source>
        <dbReference type="ARBA" id="ARBA00022741"/>
    </source>
</evidence>
<feature type="binding site" evidence="12">
    <location>
        <position position="165"/>
    </location>
    <ligand>
        <name>UDP-N-acetyl-alpha-D-muramoyl-L-alanyl-D-glutamate</name>
        <dbReference type="ChEBI" id="CHEBI:83900"/>
    </ligand>
</feature>
<dbReference type="GO" id="GO:0000287">
    <property type="term" value="F:magnesium ion binding"/>
    <property type="evidence" value="ECO:0007669"/>
    <property type="project" value="UniProtKB-UniRule"/>
</dbReference>
<dbReference type="Pfam" id="PF01225">
    <property type="entry name" value="Mur_ligase"/>
    <property type="match status" value="1"/>
</dbReference>
<gene>
    <name evidence="12" type="primary">murE</name>
    <name evidence="17" type="ORF">FD16_GL002173</name>
</gene>
<dbReference type="EC" id="6.3.2.13" evidence="12"/>
<keyword evidence="7 12" id="KW-0067">ATP-binding</keyword>
<feature type="binding site" evidence="12">
    <location>
        <position position="478"/>
    </location>
    <ligand>
        <name>meso-2,6-diaminopimelate</name>
        <dbReference type="ChEBI" id="CHEBI:57791"/>
    </ligand>
</feature>
<keyword evidence="9 12" id="KW-0573">Peptidoglycan synthesis</keyword>
<dbReference type="InterPro" id="IPR018109">
    <property type="entry name" value="Folylpolyglutamate_synth_CS"/>
</dbReference>
<evidence type="ECO:0000256" key="10">
    <source>
        <dbReference type="ARBA" id="ARBA00023306"/>
    </source>
</evidence>
<dbReference type="InterPro" id="IPR035911">
    <property type="entry name" value="MurE/MurF_N"/>
</dbReference>
<dbReference type="PANTHER" id="PTHR23135">
    <property type="entry name" value="MUR LIGASE FAMILY MEMBER"/>
    <property type="match status" value="1"/>
</dbReference>
<dbReference type="GO" id="GO:0005524">
    <property type="term" value="F:ATP binding"/>
    <property type="evidence" value="ECO:0007669"/>
    <property type="project" value="UniProtKB-UniRule"/>
</dbReference>
<dbReference type="SUPFAM" id="SSF53623">
    <property type="entry name" value="MurD-like peptide ligases, catalytic domain"/>
    <property type="match status" value="1"/>
</dbReference>
<dbReference type="GO" id="GO:0005737">
    <property type="term" value="C:cytoplasm"/>
    <property type="evidence" value="ECO:0007669"/>
    <property type="project" value="UniProtKB-SubCell"/>
</dbReference>
<dbReference type="GO" id="GO:0009252">
    <property type="term" value="P:peptidoglycan biosynthetic process"/>
    <property type="evidence" value="ECO:0007669"/>
    <property type="project" value="UniProtKB-UniRule"/>
</dbReference>
<feature type="binding site" evidence="12">
    <location>
        <begin position="166"/>
        <end position="167"/>
    </location>
    <ligand>
        <name>UDP-N-acetyl-alpha-D-muramoyl-L-alanyl-D-glutamate</name>
        <dbReference type="ChEBI" id="CHEBI:83900"/>
    </ligand>
</feature>
<dbReference type="Proteomes" id="UP000051820">
    <property type="component" value="Unassembled WGS sequence"/>
</dbReference>
<dbReference type="Gene3D" id="3.40.1190.10">
    <property type="entry name" value="Mur-like, catalytic domain"/>
    <property type="match status" value="1"/>
</dbReference>
<organism evidence="17 18">
    <name type="scientific">Paucilactobacillus suebicus DSM 5007 = KCTC 3549</name>
    <dbReference type="NCBI Taxonomy" id="1423807"/>
    <lineage>
        <taxon>Bacteria</taxon>
        <taxon>Bacillati</taxon>
        <taxon>Bacillota</taxon>
        <taxon>Bacilli</taxon>
        <taxon>Lactobacillales</taxon>
        <taxon>Lactobacillaceae</taxon>
        <taxon>Paucilactobacillus</taxon>
    </lineage>
</organism>
<keyword evidence="12" id="KW-0460">Magnesium</keyword>
<dbReference type="InterPro" id="IPR036615">
    <property type="entry name" value="Mur_ligase_C_dom_sf"/>
</dbReference>
<dbReference type="STRING" id="1423807.FD16_GL002173"/>
<feature type="binding site" evidence="12">
    <location>
        <begin position="424"/>
        <end position="427"/>
    </location>
    <ligand>
        <name>meso-2,6-diaminopimelate</name>
        <dbReference type="ChEBI" id="CHEBI:57791"/>
    </ligand>
</feature>
<proteinExistence type="inferred from homology"/>
<name>A0A0R1W569_9LACO</name>
<feature type="short sequence motif" description="Meso-diaminopimelate recognition motif" evidence="12">
    <location>
        <begin position="424"/>
        <end position="427"/>
    </location>
</feature>
<dbReference type="PANTHER" id="PTHR23135:SF4">
    <property type="entry name" value="UDP-N-ACETYLMURAMOYL-L-ALANYL-D-GLUTAMATE--2,6-DIAMINOPIMELATE LIGASE MURE HOMOLOG, CHLOROPLASTIC"/>
    <property type="match status" value="1"/>
</dbReference>
<evidence type="ECO:0000256" key="7">
    <source>
        <dbReference type="ARBA" id="ARBA00022840"/>
    </source>
</evidence>
<dbReference type="HAMAP" id="MF_00208">
    <property type="entry name" value="MurE"/>
    <property type="match status" value="1"/>
</dbReference>
<dbReference type="eggNOG" id="COG0769">
    <property type="taxonomic scope" value="Bacteria"/>
</dbReference>
<dbReference type="Gene3D" id="3.90.190.20">
    <property type="entry name" value="Mur ligase, C-terminal domain"/>
    <property type="match status" value="1"/>
</dbReference>
<dbReference type="SUPFAM" id="SSF63418">
    <property type="entry name" value="MurE/MurF N-terminal domain"/>
    <property type="match status" value="1"/>
</dbReference>
<comment type="function">
    <text evidence="12">Catalyzes the addition of meso-diaminopimelic acid to the nucleotide precursor UDP-N-acetylmuramoyl-L-alanyl-D-glutamate (UMAG) in the biosynthesis of bacterial cell-wall peptidoglycan.</text>
</comment>
<keyword evidence="6 12" id="KW-0547">Nucleotide-binding</keyword>
<evidence type="ECO:0000256" key="11">
    <source>
        <dbReference type="ARBA" id="ARBA00023316"/>
    </source>
</evidence>
<dbReference type="NCBIfam" id="TIGR01085">
    <property type="entry name" value="murE"/>
    <property type="match status" value="1"/>
</dbReference>
<dbReference type="GO" id="GO:0071555">
    <property type="term" value="P:cell wall organization"/>
    <property type="evidence" value="ECO:0007669"/>
    <property type="project" value="UniProtKB-KW"/>
</dbReference>
<comment type="catalytic activity">
    <reaction evidence="12">
        <text>UDP-N-acetyl-alpha-D-muramoyl-L-alanyl-D-glutamate + meso-2,6-diaminopimelate + ATP = UDP-N-acetyl-alpha-D-muramoyl-L-alanyl-gamma-D-glutamyl-meso-2,6-diaminopimelate + ADP + phosphate + H(+)</text>
        <dbReference type="Rhea" id="RHEA:23676"/>
        <dbReference type="ChEBI" id="CHEBI:15378"/>
        <dbReference type="ChEBI" id="CHEBI:30616"/>
        <dbReference type="ChEBI" id="CHEBI:43474"/>
        <dbReference type="ChEBI" id="CHEBI:57791"/>
        <dbReference type="ChEBI" id="CHEBI:83900"/>
        <dbReference type="ChEBI" id="CHEBI:83905"/>
        <dbReference type="ChEBI" id="CHEBI:456216"/>
        <dbReference type="EC" id="6.3.2.13"/>
    </reaction>
</comment>
<evidence type="ECO:0000256" key="12">
    <source>
        <dbReference type="HAMAP-Rule" id="MF_00208"/>
    </source>
</evidence>
<dbReference type="InterPro" id="IPR036565">
    <property type="entry name" value="Mur-like_cat_sf"/>
</dbReference>
<keyword evidence="3 12" id="KW-0963">Cytoplasm</keyword>
<sequence length="505" mass="55664">MGFNKTFTGDEDMKAAEFAELLQLSHEDQKKIQDIEITDVTQDTRQLSDGCCFVAIKGLHFNGNEHVQEAADAGARLIVASEPVSITGDAVVVTVPDTQKALAQLSARFFGDPSAEMTMFGVTGTNGKTTITHLISKILDDHGSKTGIIGTMYNKIGDKKLPTINTTPDPHTVQKLLRQMDDEDVMECAMEVSSIALVQGRAWGIDFDTAVFTNLTEDHLDFHKTVENYFDAKALLFSQLGNSYHKTSKPKTAVINIDDPYGRRLIDKTAANVLTYGTHGQGLLQAKNIQVTSHGTKFDLSIYGHEYPVHLKLMGDFNVYNALSAFGATYEHGLEPEEIIKSLESVEGVRGRFQVVPNDQDVTVIVDYAHTPDGLKNVLNTINAFAEKRVFCVVGCGGDRETEKRPIMADIALNNSTDAIFTSDNPRTEDPEAILDEMVAKVPKDSYTRNSDRREAIYYALSKAQAGDVVLIAGKGHEDYQIIGTTKHHFDDVEVVNDFYADDEK</sequence>
<evidence type="ECO:0000256" key="1">
    <source>
        <dbReference type="ARBA" id="ARBA00004752"/>
    </source>
</evidence>
<accession>A0A0R1W569</accession>
<dbReference type="Pfam" id="PF02875">
    <property type="entry name" value="Mur_ligase_C"/>
    <property type="match status" value="1"/>
</dbReference>
<dbReference type="InterPro" id="IPR004101">
    <property type="entry name" value="Mur_ligase_C"/>
</dbReference>
<keyword evidence="18" id="KW-1185">Reference proteome</keyword>
<comment type="pathway">
    <text evidence="1 12 13">Cell wall biogenesis; peptidoglycan biosynthesis.</text>
</comment>
<comment type="similarity">
    <text evidence="2 12">Belongs to the MurCDEF family. MurE subfamily.</text>
</comment>
<evidence type="ECO:0000313" key="18">
    <source>
        <dbReference type="Proteomes" id="UP000051820"/>
    </source>
</evidence>
<keyword evidence="8 12" id="KW-0133">Cell shape</keyword>
<feature type="binding site" evidence="12">
    <location>
        <position position="201"/>
    </location>
    <ligand>
        <name>UDP-N-acetyl-alpha-D-muramoyl-L-alanyl-D-glutamate</name>
        <dbReference type="ChEBI" id="CHEBI:83900"/>
    </ligand>
</feature>
<feature type="binding site" evidence="12">
    <location>
        <position position="400"/>
    </location>
    <ligand>
        <name>meso-2,6-diaminopimelate</name>
        <dbReference type="ChEBI" id="CHEBI:57791"/>
    </ligand>
</feature>
<comment type="PTM">
    <text evidence="12">Carboxylation is probably crucial for Mg(2+) binding and, consequently, for the gamma-phosphate positioning of ATP.</text>
</comment>
<dbReference type="GO" id="GO:0008765">
    <property type="term" value="F:UDP-N-acetylmuramoylalanyl-D-glutamate-2,6-diaminopimelate ligase activity"/>
    <property type="evidence" value="ECO:0007669"/>
    <property type="project" value="UniProtKB-UniRule"/>
</dbReference>
<evidence type="ECO:0000256" key="4">
    <source>
        <dbReference type="ARBA" id="ARBA00022598"/>
    </source>
</evidence>